<dbReference type="Proteomes" id="UP000298517">
    <property type="component" value="Unassembled WGS sequence"/>
</dbReference>
<evidence type="ECO:0000313" key="3">
    <source>
        <dbReference type="Proteomes" id="UP000298517"/>
    </source>
</evidence>
<dbReference type="OrthoDB" id="9801162at2"/>
<dbReference type="SUPFAM" id="SSF53474">
    <property type="entry name" value="alpha/beta-Hydrolases"/>
    <property type="match status" value="1"/>
</dbReference>
<feature type="domain" description="AB hydrolase-1" evidence="1">
    <location>
        <begin position="21"/>
        <end position="118"/>
    </location>
</feature>
<dbReference type="EMBL" id="SNQI01000002">
    <property type="protein sequence ID" value="TEW75008.1"/>
    <property type="molecule type" value="Genomic_DNA"/>
</dbReference>
<dbReference type="AlphaFoldDB" id="A0A4Y8AT30"/>
<dbReference type="Pfam" id="PF00561">
    <property type="entry name" value="Abhydrolase_1"/>
    <property type="match status" value="2"/>
</dbReference>
<dbReference type="PRINTS" id="PR00111">
    <property type="entry name" value="ABHYDROLASE"/>
</dbReference>
<protein>
    <submittedName>
        <fullName evidence="2">Alpha/beta hydrolase</fullName>
    </submittedName>
</protein>
<gene>
    <name evidence="2" type="ORF">E2488_05640</name>
</gene>
<accession>A0A4Y8AT30</accession>
<evidence type="ECO:0000259" key="1">
    <source>
        <dbReference type="Pfam" id="PF00561"/>
    </source>
</evidence>
<proteinExistence type="predicted"/>
<reference evidence="2 3" key="1">
    <citation type="journal article" date="2011" name="J. Microbiol.">
        <title>Gramella jeungdoensis sp. nov., isolated from a solar saltern in Korea.</title>
        <authorList>
            <person name="Joung Y."/>
            <person name="Kim H."/>
            <person name="Jang T."/>
            <person name="Ahn T.S."/>
            <person name="Joh K."/>
        </authorList>
    </citation>
    <scope>NUCLEOTIDE SEQUENCE [LARGE SCALE GENOMIC DNA]</scope>
    <source>
        <strain evidence="2 3">KCTC 23123</strain>
    </source>
</reference>
<dbReference type="InterPro" id="IPR000073">
    <property type="entry name" value="AB_hydrolase_1"/>
</dbReference>
<sequence>MSKNLIEENKFKYVEAGEGQPMIVLHGLMGGLSNFEGVLNHFSKQGYKVIIPVLPIYTLPLLKTNVKNLSKFLKDFMAYKKIDKAILIGNSLGGHIGLYFTKLNPKKVTALVLAGSSGLYEKSMGDTYPKRGNYEYIKKKTEEVFYDPKVATKEAIDEIYESVNDRHKVIRTLAIAKSAIRHNMAKDLPAMNIPTCVIWGKNDNVTPPGVAIDFEKLMPDADLFWIDKCGHAPMMEHPDEFNRILDSWLKDRNL</sequence>
<dbReference type="GO" id="GO:0016787">
    <property type="term" value="F:hydrolase activity"/>
    <property type="evidence" value="ECO:0007669"/>
    <property type="project" value="UniProtKB-KW"/>
</dbReference>
<dbReference type="PANTHER" id="PTHR46438">
    <property type="entry name" value="ALPHA/BETA-HYDROLASES SUPERFAMILY PROTEIN"/>
    <property type="match status" value="1"/>
</dbReference>
<keyword evidence="2" id="KW-0378">Hydrolase</keyword>
<dbReference type="Gene3D" id="3.40.50.1820">
    <property type="entry name" value="alpha/beta hydrolase"/>
    <property type="match status" value="1"/>
</dbReference>
<dbReference type="InterPro" id="IPR029058">
    <property type="entry name" value="AB_hydrolase_fold"/>
</dbReference>
<keyword evidence="3" id="KW-1185">Reference proteome</keyword>
<dbReference type="PANTHER" id="PTHR46438:SF11">
    <property type="entry name" value="LIPASE-RELATED"/>
    <property type="match status" value="1"/>
</dbReference>
<comment type="caution">
    <text evidence="2">The sequence shown here is derived from an EMBL/GenBank/DDBJ whole genome shotgun (WGS) entry which is preliminary data.</text>
</comment>
<feature type="domain" description="AB hydrolase-1" evidence="1">
    <location>
        <begin position="184"/>
        <end position="238"/>
    </location>
</feature>
<dbReference type="RefSeq" id="WP_134247378.1">
    <property type="nucleotide sequence ID" value="NZ_SNQI01000002.1"/>
</dbReference>
<organism evidence="2 3">
    <name type="scientific">Gramella jeungdoensis</name>
    <dbReference type="NCBI Taxonomy" id="708091"/>
    <lineage>
        <taxon>Bacteria</taxon>
        <taxon>Pseudomonadati</taxon>
        <taxon>Bacteroidota</taxon>
        <taxon>Flavobacteriia</taxon>
        <taxon>Flavobacteriales</taxon>
        <taxon>Flavobacteriaceae</taxon>
        <taxon>Christiangramia</taxon>
    </lineage>
</organism>
<evidence type="ECO:0000313" key="2">
    <source>
        <dbReference type="EMBL" id="TEW75008.1"/>
    </source>
</evidence>
<name>A0A4Y8AT30_9FLAO</name>